<dbReference type="InterPro" id="IPR011006">
    <property type="entry name" value="CheY-like_superfamily"/>
</dbReference>
<reference evidence="6 7" key="1">
    <citation type="submission" date="2009-11" db="EMBL/GenBank/DDBJ databases">
        <title>Annotation of Allomyces macrogynus ATCC 38327.</title>
        <authorList>
            <consortium name="The Broad Institute Genome Sequencing Platform"/>
            <person name="Russ C."/>
            <person name="Cuomo C."/>
            <person name="Burger G."/>
            <person name="Gray M.W."/>
            <person name="Holland P.W.H."/>
            <person name="King N."/>
            <person name="Lang F.B.F."/>
            <person name="Roger A.J."/>
            <person name="Ruiz-Trillo I."/>
            <person name="Young S.K."/>
            <person name="Zeng Q."/>
            <person name="Gargeya S."/>
            <person name="Fitzgerald M."/>
            <person name="Haas B."/>
            <person name="Abouelleil A."/>
            <person name="Alvarado L."/>
            <person name="Arachchi H.M."/>
            <person name="Berlin A."/>
            <person name="Chapman S.B."/>
            <person name="Gearin G."/>
            <person name="Goldberg J."/>
            <person name="Griggs A."/>
            <person name="Gujja S."/>
            <person name="Hansen M."/>
            <person name="Heiman D."/>
            <person name="Howarth C."/>
            <person name="Larimer J."/>
            <person name="Lui A."/>
            <person name="MacDonald P.J.P."/>
            <person name="McCowen C."/>
            <person name="Montmayeur A."/>
            <person name="Murphy C."/>
            <person name="Neiman D."/>
            <person name="Pearson M."/>
            <person name="Priest M."/>
            <person name="Roberts A."/>
            <person name="Saif S."/>
            <person name="Shea T."/>
            <person name="Sisk P."/>
            <person name="Stolte C."/>
            <person name="Sykes S."/>
            <person name="Wortman J."/>
            <person name="Nusbaum C."/>
            <person name="Birren B."/>
        </authorList>
    </citation>
    <scope>NUCLEOTIDE SEQUENCE [LARGE SCALE GENOMIC DNA]</scope>
    <source>
        <strain evidence="6 7">ATCC 38327</strain>
    </source>
</reference>
<keyword evidence="2" id="KW-0902">Two-component regulatory system</keyword>
<feature type="modified residue" description="4-aspartylphosphate" evidence="3">
    <location>
        <position position="145"/>
    </location>
</feature>
<dbReference type="PANTHER" id="PTHR45339:SF1">
    <property type="entry name" value="HYBRID SIGNAL TRANSDUCTION HISTIDINE KINASE J"/>
    <property type="match status" value="1"/>
</dbReference>
<feature type="domain" description="Response regulatory" evidence="5">
    <location>
        <begin position="91"/>
        <end position="212"/>
    </location>
</feature>
<accession>A0A0L0T3P8</accession>
<evidence type="ECO:0000313" key="7">
    <source>
        <dbReference type="Proteomes" id="UP000054350"/>
    </source>
</evidence>
<dbReference type="InterPro" id="IPR001789">
    <property type="entry name" value="Sig_transdc_resp-reg_receiver"/>
</dbReference>
<dbReference type="VEuPathDB" id="FungiDB:AMAG_19910"/>
<dbReference type="EMBL" id="GG745360">
    <property type="protein sequence ID" value="KNE69320.1"/>
    <property type="molecule type" value="Genomic_DNA"/>
</dbReference>
<dbReference type="SUPFAM" id="SSF52172">
    <property type="entry name" value="CheY-like"/>
    <property type="match status" value="1"/>
</dbReference>
<organism evidence="6 7">
    <name type="scientific">Allomyces macrogynus (strain ATCC 38327)</name>
    <name type="common">Allomyces javanicus var. macrogynus</name>
    <dbReference type="NCBI Taxonomy" id="578462"/>
    <lineage>
        <taxon>Eukaryota</taxon>
        <taxon>Fungi</taxon>
        <taxon>Fungi incertae sedis</taxon>
        <taxon>Blastocladiomycota</taxon>
        <taxon>Blastocladiomycetes</taxon>
        <taxon>Blastocladiales</taxon>
        <taxon>Blastocladiaceae</taxon>
        <taxon>Allomyces</taxon>
    </lineage>
</organism>
<proteinExistence type="predicted"/>
<dbReference type="OrthoDB" id="21225at2759"/>
<evidence type="ECO:0000259" key="5">
    <source>
        <dbReference type="PROSITE" id="PS50110"/>
    </source>
</evidence>
<dbReference type="GO" id="GO:0000160">
    <property type="term" value="P:phosphorelay signal transduction system"/>
    <property type="evidence" value="ECO:0007669"/>
    <property type="project" value="UniProtKB-KW"/>
</dbReference>
<name>A0A0L0T3P8_ALLM3</name>
<evidence type="ECO:0000256" key="4">
    <source>
        <dbReference type="SAM" id="MobiDB-lite"/>
    </source>
</evidence>
<dbReference type="CDD" id="cd17546">
    <property type="entry name" value="REC_hyHK_CKI1_RcsC-like"/>
    <property type="match status" value="1"/>
</dbReference>
<reference evidence="7" key="2">
    <citation type="submission" date="2009-11" db="EMBL/GenBank/DDBJ databases">
        <title>The Genome Sequence of Allomyces macrogynus strain ATCC 38327.</title>
        <authorList>
            <consortium name="The Broad Institute Genome Sequencing Platform"/>
            <person name="Russ C."/>
            <person name="Cuomo C."/>
            <person name="Shea T."/>
            <person name="Young S.K."/>
            <person name="Zeng Q."/>
            <person name="Koehrsen M."/>
            <person name="Haas B."/>
            <person name="Borodovsky M."/>
            <person name="Guigo R."/>
            <person name="Alvarado L."/>
            <person name="Berlin A."/>
            <person name="Borenstein D."/>
            <person name="Chen Z."/>
            <person name="Engels R."/>
            <person name="Freedman E."/>
            <person name="Gellesch M."/>
            <person name="Goldberg J."/>
            <person name="Griggs A."/>
            <person name="Gujja S."/>
            <person name="Heiman D."/>
            <person name="Hepburn T."/>
            <person name="Howarth C."/>
            <person name="Jen D."/>
            <person name="Larson L."/>
            <person name="Lewis B."/>
            <person name="Mehta T."/>
            <person name="Park D."/>
            <person name="Pearson M."/>
            <person name="Roberts A."/>
            <person name="Saif S."/>
            <person name="Shenoy N."/>
            <person name="Sisk P."/>
            <person name="Stolte C."/>
            <person name="Sykes S."/>
            <person name="Walk T."/>
            <person name="White J."/>
            <person name="Yandava C."/>
            <person name="Burger G."/>
            <person name="Gray M.W."/>
            <person name="Holland P.W.H."/>
            <person name="King N."/>
            <person name="Lang F.B.F."/>
            <person name="Roger A.J."/>
            <person name="Ruiz-Trillo I."/>
            <person name="Lander E."/>
            <person name="Nusbaum C."/>
        </authorList>
    </citation>
    <scope>NUCLEOTIDE SEQUENCE [LARGE SCALE GENOMIC DNA]</scope>
    <source>
        <strain evidence="7">ATCC 38327</strain>
    </source>
</reference>
<protein>
    <recommendedName>
        <fullName evidence="5">Response regulatory domain-containing protein</fullName>
    </recommendedName>
</protein>
<dbReference type="PROSITE" id="PS50110">
    <property type="entry name" value="RESPONSE_REGULATORY"/>
    <property type="match status" value="1"/>
</dbReference>
<dbReference type="Gene3D" id="3.40.50.2300">
    <property type="match status" value="1"/>
</dbReference>
<evidence type="ECO:0000256" key="1">
    <source>
        <dbReference type="ARBA" id="ARBA00022553"/>
    </source>
</evidence>
<sequence>MTQPSSAQCSKTCRWPEPVAVVVSVSPAASAPVSPEVPPAASPVAAPAAPTAAPAAVPTTSTAQPAAAAAQPAAPAAPAPGAAAPAVLPRHVLLVEDNLIVQRTTARMIAMGGHRVTTAGNGQIAVNLMADPARATDPVHFIFMDLQMPVMDGTEAASIIATQLAPDVPIVAFTANATEDERVATMATGHFRACLFKPAKRDSLLETVAQWTTASE</sequence>
<dbReference type="AlphaFoldDB" id="A0A0L0T3P8"/>
<dbReference type="STRING" id="578462.A0A0L0T3P8"/>
<gene>
    <name evidence="6" type="ORF">AMAG_19910</name>
</gene>
<keyword evidence="1 3" id="KW-0597">Phosphoprotein</keyword>
<feature type="region of interest" description="Disordered" evidence="4">
    <location>
        <begin position="55"/>
        <end position="81"/>
    </location>
</feature>
<dbReference type="Proteomes" id="UP000054350">
    <property type="component" value="Unassembled WGS sequence"/>
</dbReference>
<evidence type="ECO:0000313" key="6">
    <source>
        <dbReference type="EMBL" id="KNE69320.1"/>
    </source>
</evidence>
<dbReference type="SMART" id="SM00448">
    <property type="entry name" value="REC"/>
    <property type="match status" value="1"/>
</dbReference>
<evidence type="ECO:0000256" key="2">
    <source>
        <dbReference type="ARBA" id="ARBA00023012"/>
    </source>
</evidence>
<dbReference type="Pfam" id="PF00072">
    <property type="entry name" value="Response_reg"/>
    <property type="match status" value="1"/>
</dbReference>
<evidence type="ECO:0000256" key="3">
    <source>
        <dbReference type="PROSITE-ProRule" id="PRU00169"/>
    </source>
</evidence>
<dbReference type="PANTHER" id="PTHR45339">
    <property type="entry name" value="HYBRID SIGNAL TRANSDUCTION HISTIDINE KINASE J"/>
    <property type="match status" value="1"/>
</dbReference>
<keyword evidence="7" id="KW-1185">Reference proteome</keyword>